<dbReference type="InterPro" id="IPR051459">
    <property type="entry name" value="Cytochrome_c-type_DH"/>
</dbReference>
<dbReference type="PROSITE" id="PS51007">
    <property type="entry name" value="CYTC"/>
    <property type="match status" value="1"/>
</dbReference>
<proteinExistence type="predicted"/>
<feature type="compositionally biased region" description="Polar residues" evidence="5">
    <location>
        <begin position="36"/>
        <end position="48"/>
    </location>
</feature>
<dbReference type="GO" id="GO:0046872">
    <property type="term" value="F:metal ion binding"/>
    <property type="evidence" value="ECO:0007669"/>
    <property type="project" value="UniProtKB-KW"/>
</dbReference>
<dbReference type="PANTHER" id="PTHR35008:SF4">
    <property type="entry name" value="BLL4482 PROTEIN"/>
    <property type="match status" value="1"/>
</dbReference>
<dbReference type="GO" id="GO:0020037">
    <property type="term" value="F:heme binding"/>
    <property type="evidence" value="ECO:0007669"/>
    <property type="project" value="InterPro"/>
</dbReference>
<gene>
    <name evidence="8" type="ORF">CVV65_01325</name>
</gene>
<feature type="region of interest" description="Disordered" evidence="5">
    <location>
        <begin position="27"/>
        <end position="55"/>
    </location>
</feature>
<dbReference type="Pfam" id="PF00034">
    <property type="entry name" value="Cytochrom_C"/>
    <property type="match status" value="1"/>
</dbReference>
<evidence type="ECO:0000256" key="4">
    <source>
        <dbReference type="PROSITE-ProRule" id="PRU00433"/>
    </source>
</evidence>
<dbReference type="Gene3D" id="1.10.760.10">
    <property type="entry name" value="Cytochrome c-like domain"/>
    <property type="match status" value="2"/>
</dbReference>
<dbReference type="InterPro" id="IPR036909">
    <property type="entry name" value="Cyt_c-like_dom_sf"/>
</dbReference>
<keyword evidence="2 4" id="KW-0479">Metal-binding</keyword>
<evidence type="ECO:0000313" key="8">
    <source>
        <dbReference type="EMBL" id="ATY83788.1"/>
    </source>
</evidence>
<feature type="signal peptide" evidence="6">
    <location>
        <begin position="1"/>
        <end position="22"/>
    </location>
</feature>
<accession>A0A2K8N2M8</accession>
<evidence type="ECO:0000256" key="3">
    <source>
        <dbReference type="ARBA" id="ARBA00023004"/>
    </source>
</evidence>
<keyword evidence="1 4" id="KW-0349">Heme</keyword>
<evidence type="ECO:0000256" key="2">
    <source>
        <dbReference type="ARBA" id="ARBA00022723"/>
    </source>
</evidence>
<feature type="domain" description="Cytochrome c" evidence="7">
    <location>
        <begin position="179"/>
        <end position="264"/>
    </location>
</feature>
<dbReference type="Proteomes" id="UP000231932">
    <property type="component" value="Chromosome"/>
</dbReference>
<evidence type="ECO:0000313" key="9">
    <source>
        <dbReference type="Proteomes" id="UP000231932"/>
    </source>
</evidence>
<dbReference type="InterPro" id="IPR009056">
    <property type="entry name" value="Cyt_c-like_dom"/>
</dbReference>
<name>A0A2K8N2M8_9BACL</name>
<dbReference type="KEGG" id="kyr:CVV65_01325"/>
<dbReference type="Pfam" id="PF21342">
    <property type="entry name" value="SoxA-TsdA_cyt-c"/>
    <property type="match status" value="1"/>
</dbReference>
<dbReference type="PANTHER" id="PTHR35008">
    <property type="entry name" value="BLL4482 PROTEIN-RELATED"/>
    <property type="match status" value="1"/>
</dbReference>
<keyword evidence="9" id="KW-1185">Reference proteome</keyword>
<organism evidence="8 9">
    <name type="scientific">Kyrpidia spormannii</name>
    <dbReference type="NCBI Taxonomy" id="2055160"/>
    <lineage>
        <taxon>Bacteria</taxon>
        <taxon>Bacillati</taxon>
        <taxon>Bacillota</taxon>
        <taxon>Bacilli</taxon>
        <taxon>Bacillales</taxon>
        <taxon>Alicyclobacillaceae</taxon>
        <taxon>Kyrpidia</taxon>
    </lineage>
</organism>
<evidence type="ECO:0000259" key="7">
    <source>
        <dbReference type="PROSITE" id="PS51007"/>
    </source>
</evidence>
<dbReference type="GO" id="GO:0009055">
    <property type="term" value="F:electron transfer activity"/>
    <property type="evidence" value="ECO:0007669"/>
    <property type="project" value="InterPro"/>
</dbReference>
<dbReference type="AlphaFoldDB" id="A0A2K8N2M8"/>
<dbReference type="RefSeq" id="WP_013074340.1">
    <property type="nucleotide sequence ID" value="NZ_CP024955.1"/>
</dbReference>
<dbReference type="SUPFAM" id="SSF46626">
    <property type="entry name" value="Cytochrome c"/>
    <property type="match status" value="2"/>
</dbReference>
<dbReference type="OrthoDB" id="9779283at2"/>
<dbReference type="PROSITE" id="PS51257">
    <property type="entry name" value="PROKAR_LIPOPROTEIN"/>
    <property type="match status" value="1"/>
</dbReference>
<dbReference type="EMBL" id="CP024955">
    <property type="protein sequence ID" value="ATY83788.1"/>
    <property type="molecule type" value="Genomic_DNA"/>
</dbReference>
<evidence type="ECO:0000256" key="5">
    <source>
        <dbReference type="SAM" id="MobiDB-lite"/>
    </source>
</evidence>
<keyword evidence="3 4" id="KW-0408">Iron</keyword>
<feature type="region of interest" description="Disordered" evidence="5">
    <location>
        <begin position="263"/>
        <end position="282"/>
    </location>
</feature>
<evidence type="ECO:0000256" key="1">
    <source>
        <dbReference type="ARBA" id="ARBA00022617"/>
    </source>
</evidence>
<reference evidence="9" key="1">
    <citation type="submission" date="2017-11" db="EMBL/GenBank/DDBJ databases">
        <title>Complete Genome Sequence of Kyrpidia sp. Strain EA-1, a thermophilic, hydrogen-oxidizing Bacterium, isolated from the Azores.</title>
        <authorList>
            <person name="Reiner J.E."/>
            <person name="Lapp C.J."/>
            <person name="Bunk B."/>
            <person name="Gescher J."/>
        </authorList>
    </citation>
    <scope>NUCLEOTIDE SEQUENCE [LARGE SCALE GENOMIC DNA]</scope>
    <source>
        <strain evidence="9">EA-1</strain>
    </source>
</reference>
<sequence>MGSRIALFSVAAAAAVLLSACTAPTTGPAPLKSPSPEGSTAVTFNPPSIDSVPNDENGKAIKLGYDLMNDTKKLLPNNVGNQLSCSSCHAQAGTVEKELSLVGVASVYPQYRDREAAISTLEDRVNQCLQRSMNGKPIPYDSTEMRAFSMYMSYISKGIPEGTNPPWRGQNVKIDVSNPNLQEGQKLYQQSCAACHGANGEGTPAGPAVWGPNSFNDGAGMANLSKMAAFVKVNMPKAPMGGENPGALTDAQARDVSAWILSHDRPHFPGKSKDFPKGRPQN</sequence>
<protein>
    <submittedName>
        <fullName evidence="8">Cytochrome C</fullName>
    </submittedName>
</protein>
<feature type="chain" id="PRO_5038709111" evidence="6">
    <location>
        <begin position="23"/>
        <end position="282"/>
    </location>
</feature>
<keyword evidence="6" id="KW-0732">Signal</keyword>
<evidence type="ECO:0000256" key="6">
    <source>
        <dbReference type="SAM" id="SignalP"/>
    </source>
</evidence>